<evidence type="ECO:0000256" key="6">
    <source>
        <dbReference type="ARBA" id="ARBA00023136"/>
    </source>
</evidence>
<evidence type="ECO:0008006" key="11">
    <source>
        <dbReference type="Google" id="ProtNLM"/>
    </source>
</evidence>
<accession>Q4DR30</accession>
<comment type="similarity">
    <text evidence="2">Belongs to the RAMP4 family.</text>
</comment>
<keyword evidence="5 8" id="KW-1133">Transmembrane helix</keyword>
<dbReference type="AlphaFoldDB" id="Q4DR30"/>
<evidence type="ECO:0000313" key="9">
    <source>
        <dbReference type="EMBL" id="EAN94999.1"/>
    </source>
</evidence>
<dbReference type="InParanoid" id="Q4DR30"/>
<dbReference type="PaxDb" id="353153-Q4DR30"/>
<organism evidence="9 10">
    <name type="scientific">Trypanosoma cruzi (strain CL Brener)</name>
    <dbReference type="NCBI Taxonomy" id="353153"/>
    <lineage>
        <taxon>Eukaryota</taxon>
        <taxon>Discoba</taxon>
        <taxon>Euglenozoa</taxon>
        <taxon>Kinetoplastea</taxon>
        <taxon>Metakinetoplastina</taxon>
        <taxon>Trypanosomatida</taxon>
        <taxon>Trypanosomatidae</taxon>
        <taxon>Trypanosoma</taxon>
        <taxon>Schizotrypanum</taxon>
    </lineage>
</organism>
<sequence>MPLSPARTIRVKAQKQNEQIRSPRLSSEDKKRIREAKENKSSVSLWLAVFMMFVVFGSTIVHIYLNIVSSPRRG</sequence>
<dbReference type="GO" id="GO:0005789">
    <property type="term" value="C:endoplasmic reticulum membrane"/>
    <property type="evidence" value="ECO:0007669"/>
    <property type="project" value="UniProtKB-SubCell"/>
</dbReference>
<comment type="subcellular location">
    <subcellularLocation>
        <location evidence="1">Endoplasmic reticulum membrane</location>
        <topology evidence="1">Single-pass membrane protein</topology>
    </subcellularLocation>
</comment>
<name>Q4DR30_TRYCC</name>
<feature type="region of interest" description="Disordered" evidence="7">
    <location>
        <begin position="1"/>
        <end position="33"/>
    </location>
</feature>
<keyword evidence="6 8" id="KW-0472">Membrane</keyword>
<evidence type="ECO:0000256" key="8">
    <source>
        <dbReference type="SAM" id="Phobius"/>
    </source>
</evidence>
<reference evidence="9 10" key="1">
    <citation type="journal article" date="2005" name="Science">
        <title>The genome sequence of Trypanosoma cruzi, etiologic agent of Chagas disease.</title>
        <authorList>
            <person name="El-Sayed N.M."/>
            <person name="Myler P.J."/>
            <person name="Bartholomeu D.C."/>
            <person name="Nilsson D."/>
            <person name="Aggarwal G."/>
            <person name="Tran A.N."/>
            <person name="Ghedin E."/>
            <person name="Worthey E.A."/>
            <person name="Delcher A.L."/>
            <person name="Blandin G."/>
            <person name="Westenberger S.J."/>
            <person name="Caler E."/>
            <person name="Cerqueira G.C."/>
            <person name="Branche C."/>
            <person name="Haas B."/>
            <person name="Anupama A."/>
            <person name="Arner E."/>
            <person name="Aslund L."/>
            <person name="Attipoe P."/>
            <person name="Bontempi E."/>
            <person name="Bringaud F."/>
            <person name="Burton P."/>
            <person name="Cadag E."/>
            <person name="Campbell D.A."/>
            <person name="Carrington M."/>
            <person name="Crabtree J."/>
            <person name="Darban H."/>
            <person name="da Silveira J.F."/>
            <person name="de Jong P."/>
            <person name="Edwards K."/>
            <person name="Englund P.T."/>
            <person name="Fazelina G."/>
            <person name="Feldblyum T."/>
            <person name="Ferella M."/>
            <person name="Frasch A.C."/>
            <person name="Gull K."/>
            <person name="Horn D."/>
            <person name="Hou L."/>
            <person name="Huang Y."/>
            <person name="Kindlund E."/>
            <person name="Klingbeil M."/>
            <person name="Kluge S."/>
            <person name="Koo H."/>
            <person name="Lacerda D."/>
            <person name="Levin M.J."/>
            <person name="Lorenzi H."/>
            <person name="Louie T."/>
            <person name="Machado C.R."/>
            <person name="McCulloch R."/>
            <person name="McKenna A."/>
            <person name="Mizuno Y."/>
            <person name="Mottram J.C."/>
            <person name="Nelson S."/>
            <person name="Ochaya S."/>
            <person name="Osoegawa K."/>
            <person name="Pai G."/>
            <person name="Parsons M."/>
            <person name="Pentony M."/>
            <person name="Pettersson U."/>
            <person name="Pop M."/>
            <person name="Ramirez J.L."/>
            <person name="Rinta J."/>
            <person name="Robertson L."/>
            <person name="Salzberg S.L."/>
            <person name="Sanchez D.O."/>
            <person name="Seyler A."/>
            <person name="Sharma R."/>
            <person name="Shetty J."/>
            <person name="Simpson A.J."/>
            <person name="Sisk E."/>
            <person name="Tammi M.T."/>
            <person name="Tarleton R."/>
            <person name="Teixeira S."/>
            <person name="Van Aken S."/>
            <person name="Vogt C."/>
            <person name="Ward P.N."/>
            <person name="Wickstead B."/>
            <person name="Wortman J."/>
            <person name="White O."/>
            <person name="Fraser C.M."/>
            <person name="Stuart K.D."/>
            <person name="Andersson B."/>
        </authorList>
    </citation>
    <scope>NUCLEOTIDE SEQUENCE [LARGE SCALE GENOMIC DNA]</scope>
    <source>
        <strain evidence="9 10">CL Brener</strain>
    </source>
</reference>
<evidence type="ECO:0000256" key="7">
    <source>
        <dbReference type="SAM" id="MobiDB-lite"/>
    </source>
</evidence>
<dbReference type="EMBL" id="AAHK01000240">
    <property type="protein sequence ID" value="EAN94999.1"/>
    <property type="molecule type" value="Genomic_DNA"/>
</dbReference>
<feature type="transmembrane region" description="Helical" evidence="8">
    <location>
        <begin position="43"/>
        <end position="65"/>
    </location>
</feature>
<evidence type="ECO:0000256" key="1">
    <source>
        <dbReference type="ARBA" id="ARBA00004389"/>
    </source>
</evidence>
<dbReference type="SMR" id="Q4DR30"/>
<dbReference type="RefSeq" id="XP_816850.1">
    <property type="nucleotide sequence ID" value="XM_811757.1"/>
</dbReference>
<evidence type="ECO:0000256" key="3">
    <source>
        <dbReference type="ARBA" id="ARBA00022692"/>
    </source>
</evidence>
<dbReference type="InterPro" id="IPR010580">
    <property type="entry name" value="ER_stress-assoc"/>
</dbReference>
<keyword evidence="3 8" id="KW-0812">Transmembrane</keyword>
<gene>
    <name evidence="9" type="ORF">Tc00.1047053504109.174</name>
</gene>
<protein>
    <recommendedName>
        <fullName evidence="11">Ribosome associated membrane protein RAMP4</fullName>
    </recommendedName>
</protein>
<evidence type="ECO:0000256" key="2">
    <source>
        <dbReference type="ARBA" id="ARBA00005500"/>
    </source>
</evidence>
<comment type="caution">
    <text evidence="9">The sequence shown here is derived from an EMBL/GenBank/DDBJ whole genome shotgun (WGS) entry which is preliminary data.</text>
</comment>
<evidence type="ECO:0000313" key="10">
    <source>
        <dbReference type="Proteomes" id="UP000002296"/>
    </source>
</evidence>
<proteinExistence type="inferred from homology"/>
<dbReference type="KEGG" id="tcr:504109.174"/>
<dbReference type="Proteomes" id="UP000002296">
    <property type="component" value="Unassembled WGS sequence"/>
</dbReference>
<dbReference type="GeneID" id="3548775"/>
<evidence type="ECO:0000256" key="5">
    <source>
        <dbReference type="ARBA" id="ARBA00022989"/>
    </source>
</evidence>
<dbReference type="Pfam" id="PF06624">
    <property type="entry name" value="RAMP4"/>
    <property type="match status" value="1"/>
</dbReference>
<evidence type="ECO:0000256" key="4">
    <source>
        <dbReference type="ARBA" id="ARBA00022824"/>
    </source>
</evidence>
<keyword evidence="10" id="KW-1185">Reference proteome</keyword>
<keyword evidence="4" id="KW-0256">Endoplasmic reticulum</keyword>